<keyword evidence="2" id="KW-1185">Reference proteome</keyword>
<organism evidence="1 2">
    <name type="scientific">Pseudoalteromonas piratica</name>
    <dbReference type="NCBI Taxonomy" id="1348114"/>
    <lineage>
        <taxon>Bacteria</taxon>
        <taxon>Pseudomonadati</taxon>
        <taxon>Pseudomonadota</taxon>
        <taxon>Gammaproteobacteria</taxon>
        <taxon>Alteromonadales</taxon>
        <taxon>Pseudoalteromonadaceae</taxon>
        <taxon>Pseudoalteromonas</taxon>
    </lineage>
</organism>
<sequence>MTYEQALSQLITYGEQIDHAYLILAKQPAINVLPLRATKQHLKNVLNKFLSNDIDDDDLTLWAAIIDNQQAIDSHEIEDFLYALTNSELMGEISQTSIQKMIKLL</sequence>
<dbReference type="OrthoDB" id="7595800at2"/>
<evidence type="ECO:0000313" key="1">
    <source>
        <dbReference type="EMBL" id="AIY67534.1"/>
    </source>
</evidence>
<accession>A0A0A7ELN0</accession>
<reference evidence="1 2" key="1">
    <citation type="submission" date="2014-11" db="EMBL/GenBank/DDBJ databases">
        <title>Complete Genome Sequence of Pseudoalteromonas sp. Strain OCN003 Isolated from Kaneohe Bay, Oahu, Hawaii.</title>
        <authorList>
            <person name="Beurmann S."/>
            <person name="Videau P."/>
            <person name="Ushijima B."/>
            <person name="Smith A.M."/>
            <person name="Aeby G.S."/>
            <person name="Callahan S.M."/>
            <person name="Belcaid M."/>
        </authorList>
    </citation>
    <scope>NUCLEOTIDE SEQUENCE [LARGE SCALE GENOMIC DNA]</scope>
    <source>
        <strain evidence="1 2">OCN003</strain>
    </source>
</reference>
<dbReference type="eggNOG" id="ENOG50330ZF">
    <property type="taxonomic scope" value="Bacteria"/>
</dbReference>
<evidence type="ECO:0000313" key="2">
    <source>
        <dbReference type="Proteomes" id="UP000030341"/>
    </source>
</evidence>
<dbReference type="EMBL" id="CP009889">
    <property type="protein sequence ID" value="AIY67534.1"/>
    <property type="molecule type" value="Genomic_DNA"/>
</dbReference>
<proteinExistence type="predicted"/>
<dbReference type="HOGENOM" id="CLU_165449_0_0_6"/>
<protein>
    <submittedName>
        <fullName evidence="1">Uncharacterized protein</fullName>
    </submittedName>
</protein>
<dbReference type="Proteomes" id="UP000030341">
    <property type="component" value="Chromosome 2"/>
</dbReference>
<dbReference type="RefSeq" id="WP_040136609.1">
    <property type="nucleotide sequence ID" value="NZ_CP009889.1"/>
</dbReference>
<dbReference type="KEGG" id="pseo:OM33_21220"/>
<dbReference type="AlphaFoldDB" id="A0A0A7ELN0"/>
<dbReference type="STRING" id="1348114.OM33_21220"/>
<name>A0A0A7ELN0_9GAMM</name>
<gene>
    <name evidence="1" type="ORF">OM33_21220</name>
</gene>